<evidence type="ECO:0000256" key="6">
    <source>
        <dbReference type="SAM" id="MobiDB-lite"/>
    </source>
</evidence>
<feature type="domain" description="PKD" evidence="8">
    <location>
        <begin position="123"/>
        <end position="201"/>
    </location>
</feature>
<keyword evidence="4" id="KW-1133">Transmembrane helix</keyword>
<feature type="chain" id="PRO_5045135914" evidence="7">
    <location>
        <begin position="32"/>
        <end position="435"/>
    </location>
</feature>
<evidence type="ECO:0000259" key="8">
    <source>
        <dbReference type="PROSITE" id="PS50093"/>
    </source>
</evidence>
<comment type="subcellular location">
    <subcellularLocation>
        <location evidence="1">Membrane</location>
        <topology evidence="1">Multi-pass membrane protein</topology>
    </subcellularLocation>
</comment>
<dbReference type="Proteomes" id="UP001176806">
    <property type="component" value="Unassembled WGS sequence"/>
</dbReference>
<dbReference type="SUPFAM" id="SSF49299">
    <property type="entry name" value="PKD domain"/>
    <property type="match status" value="2"/>
</dbReference>
<proteinExistence type="predicted"/>
<keyword evidence="5" id="KW-0472">Membrane</keyword>
<evidence type="ECO:0000256" key="4">
    <source>
        <dbReference type="ARBA" id="ARBA00022989"/>
    </source>
</evidence>
<dbReference type="SMART" id="SM00089">
    <property type="entry name" value="PKD"/>
    <property type="match status" value="2"/>
</dbReference>
<dbReference type="Pfam" id="PF18911">
    <property type="entry name" value="PKD_4"/>
    <property type="match status" value="2"/>
</dbReference>
<dbReference type="InterPro" id="IPR013783">
    <property type="entry name" value="Ig-like_fold"/>
</dbReference>
<reference evidence="9" key="1">
    <citation type="submission" date="2023-07" db="EMBL/GenBank/DDBJ databases">
        <title>Two novel species in the genus Flavivirga.</title>
        <authorList>
            <person name="Kwon K."/>
        </authorList>
    </citation>
    <scope>NUCLEOTIDE SEQUENCE</scope>
    <source>
        <strain evidence="9">KACC 14158</strain>
    </source>
</reference>
<sequence>MATKKNKDFSKKGLIKAAFLLLLVLAFSCSEDDENEETIIITPSAIAAFTETVDVNDYKTYSFTDRSTNTTSYEWDFGDGNVSSEAEPTNTFPQAGSYKVSLTVSQGSSNSDTVEKTIVVTNPDAPVVGFSFTVDSNDWQTYTFTNSTTNAVSYIWDFGDNTSSTDFEPTKTYSEAGDFMVTLTATNDSDDSTTLVQTISVVDPDPIVIPTFAAVLQNADMQTYPTSENNNNDLVDAWTIDPDNMFNDGTDTPFNFWRNDDLENWVSMPANNGGSGTTDKGSSSGANAMSAGGTSARSLKFDSSGERAYQPFEVETGVEYTISAFVRTESTPVGNIEGTFYILSDQPTSDNDLASLTLTSQQVVSDAVDGWQQVSFGFSADATFSFPESRVSENTNDILVSTDQKFVIFYFVPTNTVTGDNEVFLTDIVIETPGL</sequence>
<dbReference type="PANTHER" id="PTHR46730">
    <property type="entry name" value="POLYCYSTIN-1"/>
    <property type="match status" value="1"/>
</dbReference>
<evidence type="ECO:0000313" key="10">
    <source>
        <dbReference type="Proteomes" id="UP001176806"/>
    </source>
</evidence>
<dbReference type="CDD" id="cd00146">
    <property type="entry name" value="PKD"/>
    <property type="match status" value="2"/>
</dbReference>
<keyword evidence="10" id="KW-1185">Reference proteome</keyword>
<dbReference type="Gene3D" id="2.60.40.10">
    <property type="entry name" value="Immunoglobulins"/>
    <property type="match status" value="2"/>
</dbReference>
<evidence type="ECO:0000256" key="2">
    <source>
        <dbReference type="ARBA" id="ARBA00022692"/>
    </source>
</evidence>
<dbReference type="PROSITE" id="PS50093">
    <property type="entry name" value="PKD"/>
    <property type="match status" value="2"/>
</dbReference>
<evidence type="ECO:0000256" key="5">
    <source>
        <dbReference type="ARBA" id="ARBA00023136"/>
    </source>
</evidence>
<evidence type="ECO:0000256" key="7">
    <source>
        <dbReference type="SAM" id="SignalP"/>
    </source>
</evidence>
<dbReference type="InterPro" id="IPR022409">
    <property type="entry name" value="PKD/Chitinase_dom"/>
</dbReference>
<keyword evidence="3" id="KW-0677">Repeat</keyword>
<dbReference type="InterPro" id="IPR035986">
    <property type="entry name" value="PKD_dom_sf"/>
</dbReference>
<feature type="domain" description="PKD" evidence="8">
    <location>
        <begin position="42"/>
        <end position="127"/>
    </location>
</feature>
<dbReference type="PROSITE" id="PS51257">
    <property type="entry name" value="PROKAR_LIPOPROTEIN"/>
    <property type="match status" value="1"/>
</dbReference>
<dbReference type="PANTHER" id="PTHR46730:SF4">
    <property type="entry name" value="POLYCYSTIC KIDNEY DISEASE PROTEIN 1-LIKE 1"/>
    <property type="match status" value="1"/>
</dbReference>
<keyword evidence="2" id="KW-0812">Transmembrane</keyword>
<dbReference type="EMBL" id="JAUOEL010000001">
    <property type="protein sequence ID" value="MDO5973421.1"/>
    <property type="molecule type" value="Genomic_DNA"/>
</dbReference>
<comment type="caution">
    <text evidence="9">The sequence shown here is derived from an EMBL/GenBank/DDBJ whole genome shotgun (WGS) entry which is preliminary data.</text>
</comment>
<dbReference type="RefSeq" id="WP_303300507.1">
    <property type="nucleotide sequence ID" value="NZ_BAABDA010000042.1"/>
</dbReference>
<keyword evidence="7" id="KW-0732">Signal</keyword>
<feature type="signal peptide" evidence="7">
    <location>
        <begin position="1"/>
        <end position="31"/>
    </location>
</feature>
<dbReference type="Gene3D" id="2.60.120.260">
    <property type="entry name" value="Galactose-binding domain-like"/>
    <property type="match status" value="1"/>
</dbReference>
<protein>
    <submittedName>
        <fullName evidence="9">PKD domain-containing protein</fullName>
    </submittedName>
</protein>
<feature type="compositionally biased region" description="Low complexity" evidence="6">
    <location>
        <begin position="277"/>
        <end position="296"/>
    </location>
</feature>
<evidence type="ECO:0000256" key="3">
    <source>
        <dbReference type="ARBA" id="ARBA00022737"/>
    </source>
</evidence>
<accession>A0ABT8WKC5</accession>
<dbReference type="InterPro" id="IPR000601">
    <property type="entry name" value="PKD_dom"/>
</dbReference>
<evidence type="ECO:0000313" key="9">
    <source>
        <dbReference type="EMBL" id="MDO5973421.1"/>
    </source>
</evidence>
<organism evidence="9 10">
    <name type="scientific">Flavivirga jejuensis</name>
    <dbReference type="NCBI Taxonomy" id="870487"/>
    <lineage>
        <taxon>Bacteria</taxon>
        <taxon>Pseudomonadati</taxon>
        <taxon>Bacteroidota</taxon>
        <taxon>Flavobacteriia</taxon>
        <taxon>Flavobacteriales</taxon>
        <taxon>Flavobacteriaceae</taxon>
        <taxon>Flavivirga</taxon>
    </lineage>
</organism>
<feature type="region of interest" description="Disordered" evidence="6">
    <location>
        <begin position="269"/>
        <end position="298"/>
    </location>
</feature>
<name>A0ABT8WKC5_9FLAO</name>
<evidence type="ECO:0000256" key="1">
    <source>
        <dbReference type="ARBA" id="ARBA00004141"/>
    </source>
</evidence>
<gene>
    <name evidence="9" type="ORF">Q4Q40_04420</name>
</gene>